<sequence length="219" mass="23694">MTVLLSIVAPLVILNVAKAQDVPDVQAYILASLPPLLEAIITAFWRRTVDTFAVIIVALNLGSAALALVGDTSPTMLLLKDSALTGAFGLICLITLLPIVPRPLMFYFGQRFGGGGTPEGEQRFADLWQHPQFRRLMRIITAMWGVGFVLEAAIKVVVAETYSFQAAFNLNQVLPLVVTALLVVATIALGRWGKKQGDKARARRLSEEAGRPAVAERVS</sequence>
<dbReference type="AlphaFoldDB" id="K6WAK3"/>
<accession>K6WAK3</accession>
<organism evidence="2 3">
    <name type="scientific">Kineosphaera limosa NBRC 100340</name>
    <dbReference type="NCBI Taxonomy" id="1184609"/>
    <lineage>
        <taxon>Bacteria</taxon>
        <taxon>Bacillati</taxon>
        <taxon>Actinomycetota</taxon>
        <taxon>Actinomycetes</taxon>
        <taxon>Micrococcales</taxon>
        <taxon>Dermatophilaceae</taxon>
        <taxon>Kineosphaera</taxon>
    </lineage>
</organism>
<keyword evidence="1" id="KW-0472">Membrane</keyword>
<dbReference type="eggNOG" id="ENOG5032U91">
    <property type="taxonomic scope" value="Bacteria"/>
</dbReference>
<keyword evidence="3" id="KW-1185">Reference proteome</keyword>
<dbReference type="NCBIfam" id="NF041646">
    <property type="entry name" value="VC0807_fam"/>
    <property type="match status" value="1"/>
</dbReference>
<keyword evidence="1" id="KW-1133">Transmembrane helix</keyword>
<feature type="transmembrane region" description="Helical" evidence="1">
    <location>
        <begin position="52"/>
        <end position="70"/>
    </location>
</feature>
<dbReference type="STRING" id="1184609.KILIM_033_00550"/>
<dbReference type="EMBL" id="BAHD01000033">
    <property type="protein sequence ID" value="GAB96235.1"/>
    <property type="molecule type" value="Genomic_DNA"/>
</dbReference>
<feature type="transmembrane region" description="Helical" evidence="1">
    <location>
        <begin position="173"/>
        <end position="193"/>
    </location>
</feature>
<proteinExistence type="predicted"/>
<evidence type="ECO:0000313" key="3">
    <source>
        <dbReference type="Proteomes" id="UP000008366"/>
    </source>
</evidence>
<keyword evidence="1" id="KW-0812">Transmembrane</keyword>
<name>K6WAK3_9MICO</name>
<dbReference type="Proteomes" id="UP000008366">
    <property type="component" value="Unassembled WGS sequence"/>
</dbReference>
<evidence type="ECO:0000256" key="1">
    <source>
        <dbReference type="SAM" id="Phobius"/>
    </source>
</evidence>
<protein>
    <recommendedName>
        <fullName evidence="4">Intracellular septation protein A</fullName>
    </recommendedName>
</protein>
<gene>
    <name evidence="2" type="ORF">KILIM_033_00550</name>
</gene>
<comment type="caution">
    <text evidence="2">The sequence shown here is derived from an EMBL/GenBank/DDBJ whole genome shotgun (WGS) entry which is preliminary data.</text>
</comment>
<evidence type="ECO:0008006" key="4">
    <source>
        <dbReference type="Google" id="ProtNLM"/>
    </source>
</evidence>
<evidence type="ECO:0000313" key="2">
    <source>
        <dbReference type="EMBL" id="GAB96235.1"/>
    </source>
</evidence>
<feature type="transmembrane region" description="Helical" evidence="1">
    <location>
        <begin position="29"/>
        <end position="45"/>
    </location>
</feature>
<feature type="transmembrane region" description="Helical" evidence="1">
    <location>
        <begin position="139"/>
        <end position="158"/>
    </location>
</feature>
<feature type="transmembrane region" description="Helical" evidence="1">
    <location>
        <begin position="82"/>
        <end position="101"/>
    </location>
</feature>
<reference evidence="2 3" key="1">
    <citation type="submission" date="2012-08" db="EMBL/GenBank/DDBJ databases">
        <title>Whole genome shotgun sequence of Kineosphaera limosa NBRC 100340.</title>
        <authorList>
            <person name="Yoshida I."/>
            <person name="Isaki S."/>
            <person name="Hosoyama A."/>
            <person name="Tsuchikane K."/>
            <person name="Katsumata H."/>
            <person name="Ando Y."/>
            <person name="Ohji S."/>
            <person name="Hamada M."/>
            <person name="Tamura T."/>
            <person name="Yamazoe A."/>
            <person name="Yamazaki S."/>
            <person name="Fujita N."/>
        </authorList>
    </citation>
    <scope>NUCLEOTIDE SEQUENCE [LARGE SCALE GENOMIC DNA]</scope>
    <source>
        <strain evidence="2 3">NBRC 100340</strain>
    </source>
</reference>